<evidence type="ECO:0000259" key="8">
    <source>
        <dbReference type="Pfam" id="PF16901"/>
    </source>
</evidence>
<dbReference type="Pfam" id="PF01266">
    <property type="entry name" value="DAO"/>
    <property type="match status" value="1"/>
</dbReference>
<evidence type="ECO:0000256" key="4">
    <source>
        <dbReference type="ARBA" id="ARBA00022798"/>
    </source>
</evidence>
<feature type="domain" description="FAD dependent oxidoreductase" evidence="7">
    <location>
        <begin position="26"/>
        <end position="276"/>
    </location>
</feature>
<dbReference type="SUPFAM" id="SSF51905">
    <property type="entry name" value="FAD/NAD(P)-binding domain"/>
    <property type="match status" value="1"/>
</dbReference>
<dbReference type="GO" id="GO:0004368">
    <property type="term" value="F:glycerol-3-phosphate dehydrogenase (quinone) activity"/>
    <property type="evidence" value="ECO:0007669"/>
    <property type="project" value="InterPro"/>
</dbReference>
<dbReference type="PANTHER" id="PTHR11985:SF35">
    <property type="entry name" value="ANAEROBIC GLYCEROL-3-PHOSPHATE DEHYDROGENASE SUBUNIT A"/>
    <property type="match status" value="1"/>
</dbReference>
<dbReference type="Proteomes" id="UP000641932">
    <property type="component" value="Unassembled WGS sequence"/>
</dbReference>
<comment type="similarity">
    <text evidence="2">Belongs to the FAD-dependent glycerol-3-phosphate dehydrogenase family.</text>
</comment>
<evidence type="ECO:0000256" key="2">
    <source>
        <dbReference type="ARBA" id="ARBA00007330"/>
    </source>
</evidence>
<dbReference type="InterPro" id="IPR006076">
    <property type="entry name" value="FAD-dep_OxRdtase"/>
</dbReference>
<feature type="domain" description="Alpha-glycerophosphate oxidase C-terminal" evidence="8">
    <location>
        <begin position="297"/>
        <end position="392"/>
    </location>
</feature>
<protein>
    <submittedName>
        <fullName evidence="9">Glycerol-3-phosphate dehydrogenase</fullName>
    </submittedName>
</protein>
<dbReference type="Pfam" id="PF16901">
    <property type="entry name" value="DAO_C"/>
    <property type="match status" value="1"/>
</dbReference>
<keyword evidence="4" id="KW-0319">Glycerol metabolism</keyword>
<reference evidence="9" key="2">
    <citation type="submission" date="2020-09" db="EMBL/GenBank/DDBJ databases">
        <authorList>
            <person name="Sun Q."/>
            <person name="Zhou Y."/>
        </authorList>
    </citation>
    <scope>NUCLEOTIDE SEQUENCE</scope>
    <source>
        <strain evidence="9">CGMCC 4.7201</strain>
    </source>
</reference>
<accession>A0A917ZRS1</accession>
<dbReference type="Gene3D" id="3.30.9.10">
    <property type="entry name" value="D-Amino Acid Oxidase, subunit A, domain 2"/>
    <property type="match status" value="1"/>
</dbReference>
<evidence type="ECO:0000313" key="10">
    <source>
        <dbReference type="Proteomes" id="UP000641932"/>
    </source>
</evidence>
<dbReference type="InterPro" id="IPR000447">
    <property type="entry name" value="G3P_DH_FAD-dep"/>
</dbReference>
<dbReference type="EMBL" id="BMMS01000014">
    <property type="protein sequence ID" value="GGO90075.1"/>
    <property type="molecule type" value="Genomic_DNA"/>
</dbReference>
<dbReference type="PANTHER" id="PTHR11985">
    <property type="entry name" value="GLYCEROL-3-PHOSPHATE DEHYDROGENASE"/>
    <property type="match status" value="1"/>
</dbReference>
<keyword evidence="3" id="KW-0285">Flavoprotein</keyword>
<evidence type="ECO:0000256" key="5">
    <source>
        <dbReference type="ARBA" id="ARBA00022827"/>
    </source>
</evidence>
<comment type="caution">
    <text evidence="9">The sequence shown here is derived from an EMBL/GenBank/DDBJ whole genome shotgun (WGS) entry which is preliminary data.</text>
</comment>
<dbReference type="AlphaFoldDB" id="A0A917ZRS1"/>
<dbReference type="GO" id="GO:0006071">
    <property type="term" value="P:glycerol metabolic process"/>
    <property type="evidence" value="ECO:0007669"/>
    <property type="project" value="UniProtKB-KW"/>
</dbReference>
<proteinExistence type="inferred from homology"/>
<dbReference type="InterPro" id="IPR038299">
    <property type="entry name" value="DAO_C_sf"/>
</dbReference>
<dbReference type="Gene3D" id="1.10.8.870">
    <property type="entry name" value="Alpha-glycerophosphate oxidase, cap domain"/>
    <property type="match status" value="1"/>
</dbReference>
<keyword evidence="5" id="KW-0274">FAD</keyword>
<name>A0A917ZRS1_9ACTN</name>
<dbReference type="InterPro" id="IPR036188">
    <property type="entry name" value="FAD/NAD-bd_sf"/>
</dbReference>
<evidence type="ECO:0000256" key="1">
    <source>
        <dbReference type="ARBA" id="ARBA00001974"/>
    </source>
</evidence>
<evidence type="ECO:0000259" key="7">
    <source>
        <dbReference type="Pfam" id="PF01266"/>
    </source>
</evidence>
<comment type="cofactor">
    <cofactor evidence="1">
        <name>FAD</name>
        <dbReference type="ChEBI" id="CHEBI:57692"/>
    </cofactor>
</comment>
<reference evidence="9" key="1">
    <citation type="journal article" date="2014" name="Int. J. Syst. Evol. Microbiol.">
        <title>Complete genome sequence of Corynebacterium casei LMG S-19264T (=DSM 44701T), isolated from a smear-ripened cheese.</title>
        <authorList>
            <consortium name="US DOE Joint Genome Institute (JGI-PGF)"/>
            <person name="Walter F."/>
            <person name="Albersmeier A."/>
            <person name="Kalinowski J."/>
            <person name="Ruckert C."/>
        </authorList>
    </citation>
    <scope>NUCLEOTIDE SEQUENCE</scope>
    <source>
        <strain evidence="9">CGMCC 4.7201</strain>
    </source>
</reference>
<keyword evidence="10" id="KW-1185">Reference proteome</keyword>
<gene>
    <name evidence="9" type="ORF">GCM10012280_34760</name>
</gene>
<dbReference type="PROSITE" id="PS00978">
    <property type="entry name" value="FAD_G3PDH_2"/>
    <property type="match status" value="1"/>
</dbReference>
<organism evidence="9 10">
    <name type="scientific">Wenjunlia tyrosinilytica</name>
    <dbReference type="NCBI Taxonomy" id="1544741"/>
    <lineage>
        <taxon>Bacteria</taxon>
        <taxon>Bacillati</taxon>
        <taxon>Actinomycetota</taxon>
        <taxon>Actinomycetes</taxon>
        <taxon>Kitasatosporales</taxon>
        <taxon>Streptomycetaceae</taxon>
        <taxon>Wenjunlia</taxon>
    </lineage>
</organism>
<sequence length="399" mass="41801">MLLPLHAQVSPGQAALARTGFAAGDLLRAFARTPAGVLPRSRRLNAVHTRALAPGLEATGLRGGLLSFDGQLVDDARLVVALARTAAWHGARVVTRCSAQELRGDGATLRDELTGQTLEVPARAVVNACGVWAGKLASQVRLRPSRGTHLVVPASALDHPHAALTVPVPGSVNRFVLALPQMGGRVYIGLTDEPVDGIPDVPRAPESDITFLLETVNRALHRPLTRDDVIGTFAGLRPLLDTGERGRTADVSRRHAVLVSDDGVVTAVGGKLTTYRAMAEDAVDAAVRTAGLPAGPCRTTRLPLVGAASRRTLDEVSGPDSLVARYGTEAPRVLALAEGRPDLLGPVAAGVTGAELLFAVRHEGALDADDILDRRTRIGLVPADREEALPFVESLCAGV</sequence>
<dbReference type="GO" id="GO:0046168">
    <property type="term" value="P:glycerol-3-phosphate catabolic process"/>
    <property type="evidence" value="ECO:0007669"/>
    <property type="project" value="TreeGrafter"/>
</dbReference>
<keyword evidence="6" id="KW-0560">Oxidoreductase</keyword>
<evidence type="ECO:0000313" key="9">
    <source>
        <dbReference type="EMBL" id="GGO90075.1"/>
    </source>
</evidence>
<evidence type="ECO:0000256" key="3">
    <source>
        <dbReference type="ARBA" id="ARBA00022630"/>
    </source>
</evidence>
<dbReference type="InterPro" id="IPR031656">
    <property type="entry name" value="DAO_C"/>
</dbReference>
<evidence type="ECO:0000256" key="6">
    <source>
        <dbReference type="ARBA" id="ARBA00023002"/>
    </source>
</evidence>
<dbReference type="Gene3D" id="3.50.50.60">
    <property type="entry name" value="FAD/NAD(P)-binding domain"/>
    <property type="match status" value="1"/>
</dbReference>